<evidence type="ECO:0000313" key="3">
    <source>
        <dbReference type="Proteomes" id="UP001052655"/>
    </source>
</evidence>
<gene>
    <name evidence="2" type="ORF">Sdagh_55410</name>
</gene>
<feature type="compositionally biased region" description="Low complexity" evidence="1">
    <location>
        <begin position="110"/>
        <end position="120"/>
    </location>
</feature>
<dbReference type="EMBL" id="BNDX01000016">
    <property type="protein sequence ID" value="GHI33811.1"/>
    <property type="molecule type" value="Genomic_DNA"/>
</dbReference>
<protein>
    <submittedName>
        <fullName evidence="2">Uncharacterized protein</fullName>
    </submittedName>
</protein>
<feature type="compositionally biased region" description="Basic and acidic residues" evidence="1">
    <location>
        <begin position="55"/>
        <end position="75"/>
    </location>
</feature>
<comment type="caution">
    <text evidence="2">The sequence shown here is derived from an EMBL/GenBank/DDBJ whole genome shotgun (WGS) entry which is preliminary data.</text>
</comment>
<proteinExistence type="predicted"/>
<feature type="region of interest" description="Disordered" evidence="1">
    <location>
        <begin position="1"/>
        <end position="126"/>
    </location>
</feature>
<evidence type="ECO:0000256" key="1">
    <source>
        <dbReference type="SAM" id="MobiDB-lite"/>
    </source>
</evidence>
<accession>A0ABQ3Q948</accession>
<dbReference type="Proteomes" id="UP001052655">
    <property type="component" value="Unassembled WGS sequence"/>
</dbReference>
<evidence type="ECO:0000313" key="2">
    <source>
        <dbReference type="EMBL" id="GHI33811.1"/>
    </source>
</evidence>
<organism evidence="2 3">
    <name type="scientific">Streptomyces daghestanicus</name>
    <dbReference type="NCBI Taxonomy" id="66885"/>
    <lineage>
        <taxon>Bacteria</taxon>
        <taxon>Bacillati</taxon>
        <taxon>Actinomycetota</taxon>
        <taxon>Actinomycetes</taxon>
        <taxon>Kitasatosporales</taxon>
        <taxon>Streptomycetaceae</taxon>
        <taxon>Streptomyces</taxon>
    </lineage>
</organism>
<name>A0ABQ3Q948_9ACTN</name>
<sequence>MPCPPRGRFFMSLKASTRSRSESRPVSTECPIPAAASTATDSADDIRTAQRGPRLRGDRRDGRGGTRRAGERGGVDKGTPPRGRALRTGAEVRAAAGRGILSTVGPYDLRTGAAAPAARTRVPRSR</sequence>
<keyword evidence="3" id="KW-1185">Reference proteome</keyword>
<reference evidence="2" key="1">
    <citation type="submission" date="2024-05" db="EMBL/GenBank/DDBJ databases">
        <title>Whole genome shotgun sequence of Streptomyces daghestanicus NBRC 12762.</title>
        <authorList>
            <person name="Komaki H."/>
            <person name="Tamura T."/>
        </authorList>
    </citation>
    <scope>NUCLEOTIDE SEQUENCE</scope>
    <source>
        <strain evidence="2">NBRC 12762</strain>
    </source>
</reference>